<dbReference type="Pfam" id="PF07687">
    <property type="entry name" value="M20_dimer"/>
    <property type="match status" value="1"/>
</dbReference>
<evidence type="ECO:0000259" key="3">
    <source>
        <dbReference type="Pfam" id="PF07687"/>
    </source>
</evidence>
<evidence type="ECO:0000256" key="1">
    <source>
        <dbReference type="ARBA" id="ARBA00022801"/>
    </source>
</evidence>
<dbReference type="InterPro" id="IPR017439">
    <property type="entry name" value="Amidohydrolase"/>
</dbReference>
<accession>D1B6M0</accession>
<comment type="cofactor">
    <cofactor evidence="2">
        <name>Mn(2+)</name>
        <dbReference type="ChEBI" id="CHEBI:29035"/>
    </cofactor>
    <text evidence="2">The Mn(2+) ion enhances activity.</text>
</comment>
<dbReference type="AlphaFoldDB" id="D1B6M0"/>
<dbReference type="GO" id="GO:0019877">
    <property type="term" value="P:diaminopimelate biosynthetic process"/>
    <property type="evidence" value="ECO:0007669"/>
    <property type="project" value="UniProtKB-ARBA"/>
</dbReference>
<proteinExistence type="predicted"/>
<feature type="binding site" evidence="2">
    <location>
        <position position="141"/>
    </location>
    <ligand>
        <name>Mn(2+)</name>
        <dbReference type="ChEBI" id="CHEBI:29035"/>
        <label>2</label>
    </ligand>
</feature>
<organism evidence="4 5">
    <name type="scientific">Thermanaerovibrio acidaminovorans (strain ATCC 49978 / DSM 6589 / Su883)</name>
    <name type="common">Selenomonas acidaminovorans</name>
    <dbReference type="NCBI Taxonomy" id="525903"/>
    <lineage>
        <taxon>Bacteria</taxon>
        <taxon>Thermotogati</taxon>
        <taxon>Synergistota</taxon>
        <taxon>Synergistia</taxon>
        <taxon>Synergistales</taxon>
        <taxon>Synergistaceae</taxon>
        <taxon>Thermanaerovibrio</taxon>
    </lineage>
</organism>
<dbReference type="GO" id="GO:0050118">
    <property type="term" value="F:N-acetyldiaminopimelate deacetylase activity"/>
    <property type="evidence" value="ECO:0007669"/>
    <property type="project" value="UniProtKB-ARBA"/>
</dbReference>
<dbReference type="eggNOG" id="COG1473">
    <property type="taxonomic scope" value="Bacteria"/>
</dbReference>
<name>D1B6M0_THEAS</name>
<dbReference type="HOGENOM" id="CLU_023257_0_1_0"/>
<dbReference type="FunFam" id="3.30.70.360:FF:000001">
    <property type="entry name" value="N-acetyldiaminopimelate deacetylase"/>
    <property type="match status" value="1"/>
</dbReference>
<feature type="binding site" evidence="2">
    <location>
        <position position="107"/>
    </location>
    <ligand>
        <name>Mn(2+)</name>
        <dbReference type="ChEBI" id="CHEBI:29035"/>
        <label>2</label>
    </ligand>
</feature>
<dbReference type="InterPro" id="IPR036264">
    <property type="entry name" value="Bact_exopeptidase_dim_dom"/>
</dbReference>
<dbReference type="Gene3D" id="3.40.630.10">
    <property type="entry name" value="Zn peptidases"/>
    <property type="match status" value="1"/>
</dbReference>
<dbReference type="Proteomes" id="UP000002030">
    <property type="component" value="Chromosome"/>
</dbReference>
<dbReference type="SUPFAM" id="SSF55031">
    <property type="entry name" value="Bacterial exopeptidase dimerisation domain"/>
    <property type="match status" value="1"/>
</dbReference>
<keyword evidence="2" id="KW-0479">Metal-binding</keyword>
<evidence type="ECO:0000313" key="4">
    <source>
        <dbReference type="EMBL" id="ACZ19661.1"/>
    </source>
</evidence>
<dbReference type="InterPro" id="IPR002933">
    <property type="entry name" value="Peptidase_M20"/>
</dbReference>
<dbReference type="RefSeq" id="WP_012870172.1">
    <property type="nucleotide sequence ID" value="NC_013522.1"/>
</dbReference>
<dbReference type="EnsemblBacteria" id="ACZ19661">
    <property type="protein sequence ID" value="ACZ19661"/>
    <property type="gene ID" value="Taci_1431"/>
</dbReference>
<evidence type="ECO:0000313" key="5">
    <source>
        <dbReference type="Proteomes" id="UP000002030"/>
    </source>
</evidence>
<dbReference type="OrthoDB" id="5892at2"/>
<dbReference type="PATRIC" id="fig|525903.6.peg.1431"/>
<dbReference type="GO" id="GO:0047980">
    <property type="term" value="F:hippurate hydrolase activity"/>
    <property type="evidence" value="ECO:0007669"/>
    <property type="project" value="UniProtKB-EC"/>
</dbReference>
<dbReference type="Gene3D" id="3.30.70.360">
    <property type="match status" value="1"/>
</dbReference>
<keyword evidence="5" id="KW-1185">Reference proteome</keyword>
<reference evidence="4 5" key="1">
    <citation type="journal article" date="2009" name="Stand. Genomic Sci.">
        <title>Complete genome sequence of Thermanaerovibrio acidaminovorans type strain (Su883).</title>
        <authorList>
            <person name="Chovatia M."/>
            <person name="Sikorski J."/>
            <person name="Schroder M."/>
            <person name="Lapidus A."/>
            <person name="Nolan M."/>
            <person name="Tice H."/>
            <person name="Glavina Del Rio T."/>
            <person name="Copeland A."/>
            <person name="Cheng J.F."/>
            <person name="Lucas S."/>
            <person name="Chen F."/>
            <person name="Bruce D."/>
            <person name="Goodwin L."/>
            <person name="Pitluck S."/>
            <person name="Ivanova N."/>
            <person name="Mavromatis K."/>
            <person name="Ovchinnikova G."/>
            <person name="Pati A."/>
            <person name="Chen A."/>
            <person name="Palaniappan K."/>
            <person name="Land M."/>
            <person name="Hauser L."/>
            <person name="Chang Y.J."/>
            <person name="Jeffries C.D."/>
            <person name="Chain P."/>
            <person name="Saunders E."/>
            <person name="Detter J.C."/>
            <person name="Brettin T."/>
            <person name="Rohde M."/>
            <person name="Goker M."/>
            <person name="Spring S."/>
            <person name="Bristow J."/>
            <person name="Markowitz V."/>
            <person name="Hugenholtz P."/>
            <person name="Kyrpides N.C."/>
            <person name="Klenk H.P."/>
            <person name="Eisen J.A."/>
        </authorList>
    </citation>
    <scope>NUCLEOTIDE SEQUENCE [LARGE SCALE GENOMIC DNA]</scope>
    <source>
        <strain evidence="5">ATCC 49978 / DSM 6589 / Su883</strain>
    </source>
</reference>
<protein>
    <submittedName>
        <fullName evidence="4">Amidohydrolase</fullName>
        <ecNumber evidence="4">3.5.1.32</ecNumber>
    </submittedName>
</protein>
<dbReference type="EMBL" id="CP001818">
    <property type="protein sequence ID" value="ACZ19661.1"/>
    <property type="molecule type" value="Genomic_DNA"/>
</dbReference>
<dbReference type="EC" id="3.5.1.32" evidence="4"/>
<dbReference type="PANTHER" id="PTHR11014:SF63">
    <property type="entry name" value="METALLOPEPTIDASE, PUTATIVE (AFU_ORTHOLOGUE AFUA_6G09600)-RELATED"/>
    <property type="match status" value="1"/>
</dbReference>
<dbReference type="Pfam" id="PF01546">
    <property type="entry name" value="Peptidase_M20"/>
    <property type="match status" value="1"/>
</dbReference>
<dbReference type="PIRSF" id="PIRSF005962">
    <property type="entry name" value="Pept_M20D_amidohydro"/>
    <property type="match status" value="1"/>
</dbReference>
<keyword evidence="2" id="KW-0464">Manganese</keyword>
<sequence length="396" mass="42827">MDWILEAAEAMGPQLTEWRRWFHANPELSFQEVETSRRVAEILRSFGCTSVRVGVKGTDTGVVADIDPGRPGPCVALRADMDALPIQERGSAPYRSRRDGVMHACGHDAHVTMLLGAAKVLIDMGDRLPGRVRLIFQPSEESPHSSGARAMIEEGVLDGVGAIAGLHVWGTMPSGLVGYRVGPFMASADEWECLILGKGGHGAVPHLAADPIVAAGAVITSLQTIVSREVDPLEPAVVTCGHMEAGTTFNVIPDRALLRGTVRTFGRGVWESMPGRLRRICEGICSAMNCRAEVRYNRVLPPTVNHPELTLEAAQVAREMFGPTEVQEIPPTMGAEDMGLYLEKVPGTFLFLGIMNEAKGVVHPQHHPEYDVDDQVLPRGSALLAVLALRFLSKLS</sequence>
<dbReference type="KEGG" id="tai:Taci_1431"/>
<feature type="binding site" evidence="2">
    <location>
        <position position="366"/>
    </location>
    <ligand>
        <name>Mn(2+)</name>
        <dbReference type="ChEBI" id="CHEBI:29035"/>
        <label>2</label>
    </ligand>
</feature>
<dbReference type="STRING" id="525903.Taci_1431"/>
<dbReference type="PANTHER" id="PTHR11014">
    <property type="entry name" value="PEPTIDASE M20 FAMILY MEMBER"/>
    <property type="match status" value="1"/>
</dbReference>
<gene>
    <name evidence="4" type="ordered locus">Taci_1431</name>
</gene>
<dbReference type="GO" id="GO:0046872">
    <property type="term" value="F:metal ion binding"/>
    <property type="evidence" value="ECO:0007669"/>
    <property type="project" value="UniProtKB-KW"/>
</dbReference>
<feature type="binding site" evidence="2">
    <location>
        <position position="105"/>
    </location>
    <ligand>
        <name>Mn(2+)</name>
        <dbReference type="ChEBI" id="CHEBI:29035"/>
        <label>2</label>
    </ligand>
</feature>
<feature type="binding site" evidence="2">
    <location>
        <position position="167"/>
    </location>
    <ligand>
        <name>Mn(2+)</name>
        <dbReference type="ChEBI" id="CHEBI:29035"/>
        <label>2</label>
    </ligand>
</feature>
<feature type="domain" description="Peptidase M20 dimerisation" evidence="3">
    <location>
        <begin position="192"/>
        <end position="263"/>
    </location>
</feature>
<keyword evidence="1 4" id="KW-0378">Hydrolase</keyword>
<evidence type="ECO:0000256" key="2">
    <source>
        <dbReference type="PIRSR" id="PIRSR005962-1"/>
    </source>
</evidence>
<dbReference type="InterPro" id="IPR011650">
    <property type="entry name" value="Peptidase_M20_dimer"/>
</dbReference>
<dbReference type="SUPFAM" id="SSF53187">
    <property type="entry name" value="Zn-dependent exopeptidases"/>
    <property type="match status" value="1"/>
</dbReference>
<dbReference type="NCBIfam" id="TIGR01891">
    <property type="entry name" value="amidohydrolases"/>
    <property type="match status" value="1"/>
</dbReference>